<organism evidence="4 5">
    <name type="scientific">Nitzschia inconspicua</name>
    <dbReference type="NCBI Taxonomy" id="303405"/>
    <lineage>
        <taxon>Eukaryota</taxon>
        <taxon>Sar</taxon>
        <taxon>Stramenopiles</taxon>
        <taxon>Ochrophyta</taxon>
        <taxon>Bacillariophyta</taxon>
        <taxon>Bacillariophyceae</taxon>
        <taxon>Bacillariophycidae</taxon>
        <taxon>Bacillariales</taxon>
        <taxon>Bacillariaceae</taxon>
        <taxon>Nitzschia</taxon>
    </lineage>
</organism>
<accession>A0A9K3PW79</accession>
<dbReference type="InterPro" id="IPR018170">
    <property type="entry name" value="Aldo/ket_reductase_CS"/>
</dbReference>
<keyword evidence="2" id="KW-0560">Oxidoreductase</keyword>
<gene>
    <name evidence="4" type="ORF">IV203_036926</name>
</gene>
<dbReference type="GO" id="GO:0016491">
    <property type="term" value="F:oxidoreductase activity"/>
    <property type="evidence" value="ECO:0007669"/>
    <property type="project" value="UniProtKB-KW"/>
</dbReference>
<dbReference type="PANTHER" id="PTHR43827">
    <property type="entry name" value="2,5-DIKETO-D-GLUCONIC ACID REDUCTASE"/>
    <property type="match status" value="1"/>
</dbReference>
<sequence length="313" mass="34988">MVPQAVASPTERGGEPSYIVAVESTHRPHLDANTGSAATVTIPALCFGLYKVPNDQEGEQIVLNAIDKAGYRSLDSAPIYGNEETVGNALAKCTSVGRSDLFIASKVWNDAQRRGRSAVRESVEKSLLDLQCNYLDICYVHWPVPEHFVETYKELQLLQNEGKIRYLGISNFNVEEYEQLIGSDGVSIKPLIHQFEISPFMYRPERIKYFQDKGILLAASKALHRATDLDKGVSAVGAIADNHGISAAQVLLRWSLQKGFMPLSKTSKLDRMRQNRDIFGLNLSKSEIEILDSLTEDSSIRSREERELESKNW</sequence>
<comment type="caution">
    <text evidence="4">The sequence shown here is derived from an EMBL/GenBank/DDBJ whole genome shotgun (WGS) entry which is preliminary data.</text>
</comment>
<evidence type="ECO:0000256" key="2">
    <source>
        <dbReference type="ARBA" id="ARBA00023002"/>
    </source>
</evidence>
<dbReference type="CDD" id="cd19071">
    <property type="entry name" value="AKR_AKR1-5-like"/>
    <property type="match status" value="1"/>
</dbReference>
<dbReference type="Pfam" id="PF00248">
    <property type="entry name" value="Aldo_ket_red"/>
    <property type="match status" value="1"/>
</dbReference>
<evidence type="ECO:0000259" key="3">
    <source>
        <dbReference type="Pfam" id="PF00248"/>
    </source>
</evidence>
<dbReference type="PANTHER" id="PTHR43827:SF3">
    <property type="entry name" value="NADP-DEPENDENT OXIDOREDUCTASE DOMAIN-CONTAINING PROTEIN"/>
    <property type="match status" value="1"/>
</dbReference>
<evidence type="ECO:0000313" key="4">
    <source>
        <dbReference type="EMBL" id="KAG7361825.1"/>
    </source>
</evidence>
<dbReference type="AlphaFoldDB" id="A0A9K3PW79"/>
<reference evidence="4" key="2">
    <citation type="submission" date="2021-04" db="EMBL/GenBank/DDBJ databases">
        <authorList>
            <person name="Podell S."/>
        </authorList>
    </citation>
    <scope>NUCLEOTIDE SEQUENCE</scope>
    <source>
        <strain evidence="4">Hildebrandi</strain>
    </source>
</reference>
<feature type="domain" description="NADP-dependent oxidoreductase" evidence="3">
    <location>
        <begin position="45"/>
        <end position="295"/>
    </location>
</feature>
<protein>
    <submittedName>
        <fullName evidence="4">Glyoxal reductase</fullName>
    </submittedName>
</protein>
<proteinExistence type="predicted"/>
<dbReference type="Proteomes" id="UP000693970">
    <property type="component" value="Unassembled WGS sequence"/>
</dbReference>
<dbReference type="InterPro" id="IPR020471">
    <property type="entry name" value="AKR"/>
</dbReference>
<dbReference type="OrthoDB" id="416253at2759"/>
<keyword evidence="1" id="KW-0521">NADP</keyword>
<evidence type="ECO:0000256" key="1">
    <source>
        <dbReference type="ARBA" id="ARBA00022857"/>
    </source>
</evidence>
<keyword evidence="5" id="KW-1185">Reference proteome</keyword>
<dbReference type="PROSITE" id="PS00798">
    <property type="entry name" value="ALDOKETO_REDUCTASE_1"/>
    <property type="match status" value="1"/>
</dbReference>
<name>A0A9K3PW79_9STRA</name>
<dbReference type="InterPro" id="IPR023210">
    <property type="entry name" value="NADP_OxRdtase_dom"/>
</dbReference>
<reference evidence="4" key="1">
    <citation type="journal article" date="2021" name="Sci. Rep.">
        <title>Diploid genomic architecture of Nitzschia inconspicua, an elite biomass production diatom.</title>
        <authorList>
            <person name="Oliver A."/>
            <person name="Podell S."/>
            <person name="Pinowska A."/>
            <person name="Traller J.C."/>
            <person name="Smith S.R."/>
            <person name="McClure R."/>
            <person name="Beliaev A."/>
            <person name="Bohutskyi P."/>
            <person name="Hill E.A."/>
            <person name="Rabines A."/>
            <person name="Zheng H."/>
            <person name="Allen L.Z."/>
            <person name="Kuo A."/>
            <person name="Grigoriev I.V."/>
            <person name="Allen A.E."/>
            <person name="Hazlebeck D."/>
            <person name="Allen E.E."/>
        </authorList>
    </citation>
    <scope>NUCLEOTIDE SEQUENCE</scope>
    <source>
        <strain evidence="4">Hildebrandi</strain>
    </source>
</reference>
<evidence type="ECO:0000313" key="5">
    <source>
        <dbReference type="Proteomes" id="UP000693970"/>
    </source>
</evidence>
<dbReference type="PIRSF" id="PIRSF000097">
    <property type="entry name" value="AKR"/>
    <property type="match status" value="1"/>
</dbReference>
<dbReference type="EMBL" id="JAGRRH010000013">
    <property type="protein sequence ID" value="KAG7361825.1"/>
    <property type="molecule type" value="Genomic_DNA"/>
</dbReference>
<dbReference type="PROSITE" id="PS00062">
    <property type="entry name" value="ALDOKETO_REDUCTASE_2"/>
    <property type="match status" value="1"/>
</dbReference>